<evidence type="ECO:0000313" key="2">
    <source>
        <dbReference type="Proteomes" id="UP000836841"/>
    </source>
</evidence>
<gene>
    <name evidence="1" type="ORF">TAV2_LOCUS4833</name>
</gene>
<dbReference type="Proteomes" id="UP000836841">
    <property type="component" value="Unassembled WGS sequence"/>
</dbReference>
<sequence>MASILDPTILASTPRGLEKFVDLAMSCLRETRFARPAMGEVVKEIENIMLIAGLCPMPNLHHFGQVKKDLVNGWTIL</sequence>
<proteinExistence type="predicted"/>
<accession>A0AAU9RHP9</accession>
<name>A0AAU9RHP9_THLAR</name>
<keyword evidence="2" id="KW-1185">Reference proteome</keyword>
<comment type="caution">
    <text evidence="1">The sequence shown here is derived from an EMBL/GenBank/DDBJ whole genome shotgun (WGS) entry which is preliminary data.</text>
</comment>
<protein>
    <submittedName>
        <fullName evidence="1">Uncharacterized protein</fullName>
    </submittedName>
</protein>
<dbReference type="EMBL" id="CAJVSB020000207">
    <property type="protein sequence ID" value="CAH2042860.1"/>
    <property type="molecule type" value="Genomic_DNA"/>
</dbReference>
<evidence type="ECO:0000313" key="1">
    <source>
        <dbReference type="EMBL" id="CAH2042860.1"/>
    </source>
</evidence>
<dbReference type="AlphaFoldDB" id="A0AAU9RHP9"/>
<organism evidence="1 2">
    <name type="scientific">Thlaspi arvense</name>
    <name type="common">Field penny-cress</name>
    <dbReference type="NCBI Taxonomy" id="13288"/>
    <lineage>
        <taxon>Eukaryota</taxon>
        <taxon>Viridiplantae</taxon>
        <taxon>Streptophyta</taxon>
        <taxon>Embryophyta</taxon>
        <taxon>Tracheophyta</taxon>
        <taxon>Spermatophyta</taxon>
        <taxon>Magnoliopsida</taxon>
        <taxon>eudicotyledons</taxon>
        <taxon>Gunneridae</taxon>
        <taxon>Pentapetalae</taxon>
        <taxon>rosids</taxon>
        <taxon>malvids</taxon>
        <taxon>Brassicales</taxon>
        <taxon>Brassicaceae</taxon>
        <taxon>Thlaspideae</taxon>
        <taxon>Thlaspi</taxon>
    </lineage>
</organism>
<reference evidence="1 2" key="1">
    <citation type="submission" date="2022-03" db="EMBL/GenBank/DDBJ databases">
        <authorList>
            <person name="Nunn A."/>
            <person name="Chopra R."/>
            <person name="Nunn A."/>
            <person name="Contreras Garrido A."/>
        </authorList>
    </citation>
    <scope>NUCLEOTIDE SEQUENCE [LARGE SCALE GENOMIC DNA]</scope>
</reference>